<keyword evidence="1" id="KW-0677">Repeat</keyword>
<dbReference type="PROSITE" id="PS50088">
    <property type="entry name" value="ANK_REPEAT"/>
    <property type="match status" value="4"/>
</dbReference>
<keyword evidence="2 3" id="KW-0040">ANK repeat</keyword>
<dbReference type="SUPFAM" id="SSF48403">
    <property type="entry name" value="Ankyrin repeat"/>
    <property type="match status" value="1"/>
</dbReference>
<dbReference type="Pfam" id="PF12796">
    <property type="entry name" value="Ank_2"/>
    <property type="match status" value="1"/>
</dbReference>
<dbReference type="PROSITE" id="PS50297">
    <property type="entry name" value="ANK_REP_REGION"/>
    <property type="match status" value="2"/>
</dbReference>
<evidence type="ECO:0000256" key="2">
    <source>
        <dbReference type="ARBA" id="ARBA00023043"/>
    </source>
</evidence>
<evidence type="ECO:0000256" key="3">
    <source>
        <dbReference type="PROSITE-ProRule" id="PRU00023"/>
    </source>
</evidence>
<dbReference type="GeneID" id="83065957"/>
<evidence type="ECO:0000256" key="1">
    <source>
        <dbReference type="ARBA" id="ARBA00022737"/>
    </source>
</evidence>
<organism evidence="4 5">
    <name type="scientific">Lysobacter enzymogenes</name>
    <dbReference type="NCBI Taxonomy" id="69"/>
    <lineage>
        <taxon>Bacteria</taxon>
        <taxon>Pseudomonadati</taxon>
        <taxon>Pseudomonadota</taxon>
        <taxon>Gammaproteobacteria</taxon>
        <taxon>Lysobacterales</taxon>
        <taxon>Lysobacteraceae</taxon>
        <taxon>Lysobacter</taxon>
    </lineage>
</organism>
<dbReference type="InterPro" id="IPR002110">
    <property type="entry name" value="Ankyrin_rpt"/>
</dbReference>
<dbReference type="InterPro" id="IPR036770">
    <property type="entry name" value="Ankyrin_rpt-contain_sf"/>
</dbReference>
<dbReference type="KEGG" id="lem:LEN_4165"/>
<dbReference type="SMART" id="SM00248">
    <property type="entry name" value="ANK"/>
    <property type="match status" value="5"/>
</dbReference>
<reference evidence="4 5" key="1">
    <citation type="journal article" date="2017" name="DNA Res.">
        <title>Complete genome sequence and expression profile of the commercial lytic enzyme producer Lysobacter enzymogenes M497-1.</title>
        <authorList>
            <person name="Takami H."/>
            <person name="Toyoda A."/>
            <person name="Uchiyama I."/>
            <person name="Itoh T."/>
            <person name="Takaki Y."/>
            <person name="Arai W."/>
            <person name="Nishi S."/>
            <person name="Kawai M."/>
            <person name="Shinya K."/>
            <person name="Ikeda H."/>
        </authorList>
    </citation>
    <scope>NUCLEOTIDE SEQUENCE [LARGE SCALE GENOMIC DNA]</scope>
    <source>
        <strain evidence="4 5">M497-1</strain>
    </source>
</reference>
<evidence type="ECO:0000313" key="5">
    <source>
        <dbReference type="Proteomes" id="UP000218824"/>
    </source>
</evidence>
<name>A0AAU9AKI6_LYSEN</name>
<dbReference type="Gene3D" id="1.25.40.20">
    <property type="entry name" value="Ankyrin repeat-containing domain"/>
    <property type="match status" value="2"/>
</dbReference>
<sequence length="219" mass="23449">MTQKIFAASGSAQLAEAVREGDTQLLRELIAAGGNPNAQGEHGVTLLQWAIRSGSRSGFDALLAAGADYRRHDESGNTALHTAAESSSDYFLEHLLKAGADANTPNAVNHAPPLFSALKARRKDNIARLLRAGADLRAADRQGGTPLLIAAQINDTASVLAFLKAGADPHARDRAGATFQRYLYMSDERLLKGEAKRDLGAIQDWLREHNIAIEDGVQT</sequence>
<dbReference type="Proteomes" id="UP000218824">
    <property type="component" value="Chromosome"/>
</dbReference>
<proteinExistence type="predicted"/>
<feature type="repeat" description="ANK" evidence="3">
    <location>
        <begin position="75"/>
        <end position="107"/>
    </location>
</feature>
<dbReference type="EMBL" id="AP014940">
    <property type="protein sequence ID" value="BAV99652.1"/>
    <property type="molecule type" value="Genomic_DNA"/>
</dbReference>
<evidence type="ECO:0000313" key="4">
    <source>
        <dbReference type="EMBL" id="BAV99652.1"/>
    </source>
</evidence>
<gene>
    <name evidence="4" type="ORF">LEN_4165</name>
</gene>
<dbReference type="PANTHER" id="PTHR24171">
    <property type="entry name" value="ANKYRIN REPEAT DOMAIN-CONTAINING PROTEIN 39-RELATED"/>
    <property type="match status" value="1"/>
</dbReference>
<feature type="repeat" description="ANK" evidence="3">
    <location>
        <begin position="9"/>
        <end position="41"/>
    </location>
</feature>
<dbReference type="AlphaFoldDB" id="A0AAU9AKI6"/>
<accession>A0AAU9AKI6</accession>
<feature type="repeat" description="ANK" evidence="3">
    <location>
        <begin position="142"/>
        <end position="174"/>
    </location>
</feature>
<dbReference type="RefSeq" id="WP_172437321.1">
    <property type="nucleotide sequence ID" value="NZ_AP014940.1"/>
</dbReference>
<feature type="repeat" description="ANK" evidence="3">
    <location>
        <begin position="42"/>
        <end position="74"/>
    </location>
</feature>
<protein>
    <submittedName>
        <fullName evidence="4">Accessory protein</fullName>
    </submittedName>
</protein>
<dbReference type="Pfam" id="PF13637">
    <property type="entry name" value="Ank_4"/>
    <property type="match status" value="1"/>
</dbReference>